<feature type="compositionally biased region" description="Low complexity" evidence="1">
    <location>
        <begin position="356"/>
        <end position="375"/>
    </location>
</feature>
<feature type="compositionally biased region" description="Basic and acidic residues" evidence="1">
    <location>
        <begin position="167"/>
        <end position="186"/>
    </location>
</feature>
<proteinExistence type="predicted"/>
<feature type="region of interest" description="Disordered" evidence="1">
    <location>
        <begin position="1"/>
        <end position="395"/>
    </location>
</feature>
<reference evidence="2 3" key="1">
    <citation type="journal article" date="2016" name="Mol. Biol. Evol.">
        <title>Comparative Genomics of Early-Diverging Mushroom-Forming Fungi Provides Insights into the Origins of Lignocellulose Decay Capabilities.</title>
        <authorList>
            <person name="Nagy L.G."/>
            <person name="Riley R."/>
            <person name="Tritt A."/>
            <person name="Adam C."/>
            <person name="Daum C."/>
            <person name="Floudas D."/>
            <person name="Sun H."/>
            <person name="Yadav J.S."/>
            <person name="Pangilinan J."/>
            <person name="Larsson K.H."/>
            <person name="Matsuura K."/>
            <person name="Barry K."/>
            <person name="Labutti K."/>
            <person name="Kuo R."/>
            <person name="Ohm R.A."/>
            <person name="Bhattacharya S.S."/>
            <person name="Shirouzu T."/>
            <person name="Yoshinaga Y."/>
            <person name="Martin F.M."/>
            <person name="Grigoriev I.V."/>
            <person name="Hibbett D.S."/>
        </authorList>
    </citation>
    <scope>NUCLEOTIDE SEQUENCE [LARGE SCALE GENOMIC DNA]</scope>
    <source>
        <strain evidence="2 3">CBS 109695</strain>
    </source>
</reference>
<gene>
    <name evidence="2" type="ORF">FIBSPDRAFT_821028</name>
</gene>
<sequence length="471" mass="50186">MSRGESPASFAPPPTNGKPIDFPRAEPMSAAPSMGGFERERVSTRGMSGPPPAPPADNRSRRTSDHDTEPYIPPRPVDKGKERQKSIYAPAEQSYAPSERDRDRATSYAPSERDRDSRAMSHAPSDRERDSRATSYAPSERERDSRATSYAPSERERDSRATSYAPSERERDRASYAPSERERERTSSFATDRSMAHSRNTSTTSRIGDTLRDTLTDTWGANKGSPLPSPIDPYNGSQPSVPATPASRGIPNIDTSSRGPGSRAPRDRTSSRISERGLSTGADPLQSESPALETVDEAHYAPPGALPVEEEPPADVGAGESWAEPPAPAAEVPVETLPEEPVVPAAPAKKGKKGKTATSKAASKAATPAAAAPKTPVERTRSNDWASLSATAPEPVVTSPVVGAEFNSFEDTFQLQDFSAKDKAKVITPSFEMSTPAEQAPQTEKSLLGAPSPPAETSSSWGSKMSGFGGA</sequence>
<dbReference type="EMBL" id="KV417522">
    <property type="protein sequence ID" value="KZP25133.1"/>
    <property type="molecule type" value="Genomic_DNA"/>
</dbReference>
<feature type="compositionally biased region" description="Basic and acidic residues" evidence="1">
    <location>
        <begin position="58"/>
        <end position="69"/>
    </location>
</feature>
<dbReference type="AlphaFoldDB" id="A0A166NLE6"/>
<evidence type="ECO:0000313" key="2">
    <source>
        <dbReference type="EMBL" id="KZP25133.1"/>
    </source>
</evidence>
<feature type="region of interest" description="Disordered" evidence="1">
    <location>
        <begin position="433"/>
        <end position="471"/>
    </location>
</feature>
<feature type="compositionally biased region" description="Basic and acidic residues" evidence="1">
    <location>
        <begin position="264"/>
        <end position="275"/>
    </location>
</feature>
<keyword evidence="3" id="KW-1185">Reference proteome</keyword>
<dbReference type="Proteomes" id="UP000076532">
    <property type="component" value="Unassembled WGS sequence"/>
</dbReference>
<feature type="compositionally biased region" description="Basic and acidic residues" evidence="1">
    <location>
        <begin position="76"/>
        <end position="85"/>
    </location>
</feature>
<name>A0A166NLE6_9AGAM</name>
<evidence type="ECO:0000313" key="3">
    <source>
        <dbReference type="Proteomes" id="UP000076532"/>
    </source>
</evidence>
<protein>
    <submittedName>
        <fullName evidence="2">Uncharacterized protein</fullName>
    </submittedName>
</protein>
<feature type="compositionally biased region" description="Polar residues" evidence="1">
    <location>
        <begin position="187"/>
        <end position="207"/>
    </location>
</feature>
<feature type="non-terminal residue" evidence="2">
    <location>
        <position position="471"/>
    </location>
</feature>
<feature type="compositionally biased region" description="Polar residues" evidence="1">
    <location>
        <begin position="433"/>
        <end position="445"/>
    </location>
</feature>
<feature type="compositionally biased region" description="Basic and acidic residues" evidence="1">
    <location>
        <begin position="98"/>
        <end position="132"/>
    </location>
</feature>
<feature type="compositionally biased region" description="Low complexity" evidence="1">
    <location>
        <begin position="329"/>
        <end position="348"/>
    </location>
</feature>
<evidence type="ECO:0000256" key="1">
    <source>
        <dbReference type="SAM" id="MobiDB-lite"/>
    </source>
</evidence>
<accession>A0A166NLE6</accession>
<organism evidence="2 3">
    <name type="scientific">Athelia psychrophila</name>
    <dbReference type="NCBI Taxonomy" id="1759441"/>
    <lineage>
        <taxon>Eukaryota</taxon>
        <taxon>Fungi</taxon>
        <taxon>Dikarya</taxon>
        <taxon>Basidiomycota</taxon>
        <taxon>Agaricomycotina</taxon>
        <taxon>Agaricomycetes</taxon>
        <taxon>Agaricomycetidae</taxon>
        <taxon>Atheliales</taxon>
        <taxon>Atheliaceae</taxon>
        <taxon>Athelia</taxon>
    </lineage>
</organism>